<feature type="compositionally biased region" description="Acidic residues" evidence="9">
    <location>
        <begin position="1257"/>
        <end position="1277"/>
    </location>
</feature>
<name>A0A6I6CHH5_9MOLU</name>
<dbReference type="InterPro" id="IPR007641">
    <property type="entry name" value="RNA_pol_Rpb2_7"/>
</dbReference>
<dbReference type="GO" id="GO:0003899">
    <property type="term" value="F:DNA-directed RNA polymerase activity"/>
    <property type="evidence" value="ECO:0007669"/>
    <property type="project" value="UniProtKB-UniRule"/>
</dbReference>
<keyword evidence="4 6" id="KW-0804">Transcription</keyword>
<evidence type="ECO:0000256" key="8">
    <source>
        <dbReference type="RuleBase" id="RU363031"/>
    </source>
</evidence>
<dbReference type="CDD" id="cd12797">
    <property type="entry name" value="M23_peptidase"/>
    <property type="match status" value="1"/>
</dbReference>
<feature type="domain" description="DNA-directed RNA polymerase beta subunit external 1" evidence="15">
    <location>
        <begin position="627"/>
        <end position="693"/>
    </location>
</feature>
<evidence type="ECO:0000259" key="13">
    <source>
        <dbReference type="Pfam" id="PF04563"/>
    </source>
</evidence>
<evidence type="ECO:0000256" key="6">
    <source>
        <dbReference type="HAMAP-Rule" id="MF_01321"/>
    </source>
</evidence>
<feature type="region of interest" description="Disordered" evidence="9">
    <location>
        <begin position="1246"/>
        <end position="1277"/>
    </location>
</feature>
<dbReference type="Proteomes" id="UP000424468">
    <property type="component" value="Chromosome"/>
</dbReference>
<organism evidence="16 17">
    <name type="scientific">Spiroplasma tabanidicola</name>
    <dbReference type="NCBI Taxonomy" id="324079"/>
    <lineage>
        <taxon>Bacteria</taxon>
        <taxon>Bacillati</taxon>
        <taxon>Mycoplasmatota</taxon>
        <taxon>Mollicutes</taxon>
        <taxon>Entomoplasmatales</taxon>
        <taxon>Spiroplasmataceae</taxon>
        <taxon>Spiroplasma</taxon>
    </lineage>
</organism>
<keyword evidence="2 6" id="KW-0808">Transferase</keyword>
<feature type="domain" description="RNA polymerase Rpb2" evidence="11">
    <location>
        <begin position="1141"/>
        <end position="1216"/>
    </location>
</feature>
<dbReference type="HAMAP" id="MF_01321">
    <property type="entry name" value="RNApol_bact_RpoB"/>
    <property type="match status" value="1"/>
</dbReference>
<gene>
    <name evidence="6 16" type="primary">rpoB</name>
    <name evidence="16" type="ORF">STABA_v1c01260</name>
</gene>
<dbReference type="Pfam" id="PF04560">
    <property type="entry name" value="RNA_pol_Rpb2_7"/>
    <property type="match status" value="1"/>
</dbReference>
<dbReference type="Pfam" id="PF10385">
    <property type="entry name" value="RNA_pol_Rpb2_45"/>
    <property type="match status" value="1"/>
</dbReference>
<dbReference type="Gene3D" id="3.90.1110.10">
    <property type="entry name" value="RNA polymerase Rpb2, domain 2"/>
    <property type="match status" value="1"/>
</dbReference>
<dbReference type="Gene3D" id="2.40.50.150">
    <property type="match status" value="1"/>
</dbReference>
<dbReference type="InterPro" id="IPR007121">
    <property type="entry name" value="RNA_pol_bsu_CS"/>
</dbReference>
<dbReference type="Gene3D" id="3.90.1100.10">
    <property type="match status" value="1"/>
</dbReference>
<dbReference type="KEGG" id="stab:STABA_v1c01260"/>
<dbReference type="Gene3D" id="3.90.1800.10">
    <property type="entry name" value="RNA polymerase alpha subunit dimerisation domain"/>
    <property type="match status" value="1"/>
</dbReference>
<dbReference type="Pfam" id="PF04565">
    <property type="entry name" value="RNA_pol_Rpb2_3"/>
    <property type="match status" value="1"/>
</dbReference>
<dbReference type="InterPro" id="IPR007645">
    <property type="entry name" value="RNA_pol_Rpb2_3"/>
</dbReference>
<comment type="subunit">
    <text evidence="6 8">The RNAP catalytic core consists of 2 alpha, 1 beta, 1 beta' and 1 omega subunit. When a sigma factor is associated with the core the holoenzyme is formed, which can initiate transcription.</text>
</comment>
<evidence type="ECO:0000313" key="17">
    <source>
        <dbReference type="Proteomes" id="UP000424468"/>
    </source>
</evidence>
<evidence type="ECO:0000259" key="12">
    <source>
        <dbReference type="Pfam" id="PF04561"/>
    </source>
</evidence>
<evidence type="ECO:0000259" key="10">
    <source>
        <dbReference type="Pfam" id="PF00562"/>
    </source>
</evidence>
<dbReference type="EC" id="2.7.7.6" evidence="6 8"/>
<comment type="catalytic activity">
    <reaction evidence="5 6 8">
        <text>RNA(n) + a ribonucleoside 5'-triphosphate = RNA(n+1) + diphosphate</text>
        <dbReference type="Rhea" id="RHEA:21248"/>
        <dbReference type="Rhea" id="RHEA-COMP:14527"/>
        <dbReference type="Rhea" id="RHEA-COMP:17342"/>
        <dbReference type="ChEBI" id="CHEBI:33019"/>
        <dbReference type="ChEBI" id="CHEBI:61557"/>
        <dbReference type="ChEBI" id="CHEBI:140395"/>
        <dbReference type="EC" id="2.7.7.6"/>
    </reaction>
</comment>
<dbReference type="InterPro" id="IPR010243">
    <property type="entry name" value="RNA_pol_bsu_bac"/>
</dbReference>
<dbReference type="PROSITE" id="PS01166">
    <property type="entry name" value="RNA_POL_BETA"/>
    <property type="match status" value="1"/>
</dbReference>
<dbReference type="EMBL" id="CP046276">
    <property type="protein sequence ID" value="QGS51493.1"/>
    <property type="molecule type" value="Genomic_DNA"/>
</dbReference>
<dbReference type="InterPro" id="IPR037034">
    <property type="entry name" value="RNA_pol_Rpb2_2_sf"/>
</dbReference>
<dbReference type="Gene3D" id="2.40.270.10">
    <property type="entry name" value="DNA-directed RNA polymerase, subunit 2, domain 6"/>
    <property type="match status" value="2"/>
</dbReference>
<evidence type="ECO:0000256" key="2">
    <source>
        <dbReference type="ARBA" id="ARBA00022679"/>
    </source>
</evidence>
<dbReference type="InterPro" id="IPR014724">
    <property type="entry name" value="RNA_pol_RPB2_OB-fold"/>
</dbReference>
<dbReference type="GO" id="GO:0032549">
    <property type="term" value="F:ribonucleoside binding"/>
    <property type="evidence" value="ECO:0007669"/>
    <property type="project" value="InterPro"/>
</dbReference>
<evidence type="ECO:0000256" key="4">
    <source>
        <dbReference type="ARBA" id="ARBA00023163"/>
    </source>
</evidence>
<evidence type="ECO:0000256" key="5">
    <source>
        <dbReference type="ARBA" id="ARBA00048552"/>
    </source>
</evidence>
<dbReference type="Gene3D" id="2.40.50.100">
    <property type="match status" value="1"/>
</dbReference>
<feature type="domain" description="RNA polymerase Rpb2" evidence="14">
    <location>
        <begin position="549"/>
        <end position="617"/>
    </location>
</feature>
<dbReference type="NCBIfam" id="TIGR02013">
    <property type="entry name" value="rpoB"/>
    <property type="match status" value="1"/>
</dbReference>
<feature type="domain" description="RNA polymerase beta subunit protrusion" evidence="13">
    <location>
        <begin position="194"/>
        <end position="535"/>
    </location>
</feature>
<keyword evidence="17" id="KW-1185">Reference proteome</keyword>
<dbReference type="InterPro" id="IPR007644">
    <property type="entry name" value="RNA_pol_bsu_protrusion"/>
</dbReference>
<dbReference type="GO" id="GO:0000428">
    <property type="term" value="C:DNA-directed RNA polymerase complex"/>
    <property type="evidence" value="ECO:0007669"/>
    <property type="project" value="UniProtKB-KW"/>
</dbReference>
<feature type="domain" description="RNA polymerase Rpb2" evidence="12">
    <location>
        <begin position="449"/>
        <end position="490"/>
    </location>
</feature>
<keyword evidence="3 6" id="KW-0548">Nucleotidyltransferase</keyword>
<dbReference type="GO" id="GO:0006351">
    <property type="term" value="P:DNA-templated transcription"/>
    <property type="evidence" value="ECO:0007669"/>
    <property type="project" value="UniProtKB-UniRule"/>
</dbReference>
<dbReference type="InterPro" id="IPR015712">
    <property type="entry name" value="DNA-dir_RNA_pol_su2"/>
</dbReference>
<dbReference type="OrthoDB" id="9803954at2"/>
<dbReference type="Pfam" id="PF00562">
    <property type="entry name" value="RNA_pol_Rpb2_6"/>
    <property type="match status" value="1"/>
</dbReference>
<dbReference type="RefSeq" id="WP_156005511.1">
    <property type="nucleotide sequence ID" value="NZ_CP046276.1"/>
</dbReference>
<dbReference type="InterPro" id="IPR007642">
    <property type="entry name" value="RNA_pol_Rpb2_2"/>
</dbReference>
<comment type="function">
    <text evidence="6 8">DNA-dependent RNA polymerase catalyzes the transcription of DNA into RNA using the four ribonucleoside triphosphates as substrates.</text>
</comment>
<dbReference type="NCBIfam" id="NF001616">
    <property type="entry name" value="PRK00405.1"/>
    <property type="match status" value="1"/>
</dbReference>
<accession>A0A6I6CHH5</accession>
<evidence type="ECO:0000259" key="11">
    <source>
        <dbReference type="Pfam" id="PF04560"/>
    </source>
</evidence>
<feature type="domain" description="DNA-directed RNA polymerase subunit 2 hybrid-binding" evidence="10">
    <location>
        <begin position="754"/>
        <end position="1139"/>
    </location>
</feature>
<comment type="similarity">
    <text evidence="6 7">Belongs to the RNA polymerase beta chain family.</text>
</comment>
<keyword evidence="1 6" id="KW-0240">DNA-directed RNA polymerase</keyword>
<evidence type="ECO:0000256" key="1">
    <source>
        <dbReference type="ARBA" id="ARBA00022478"/>
    </source>
</evidence>
<evidence type="ECO:0000256" key="3">
    <source>
        <dbReference type="ARBA" id="ARBA00022695"/>
    </source>
</evidence>
<evidence type="ECO:0000256" key="7">
    <source>
        <dbReference type="RuleBase" id="RU000434"/>
    </source>
</evidence>
<dbReference type="AlphaFoldDB" id="A0A6I6CHH5"/>
<dbReference type="InterPro" id="IPR037033">
    <property type="entry name" value="DNA-dir_RNAP_su2_hyb_sf"/>
</dbReference>
<evidence type="ECO:0000259" key="15">
    <source>
        <dbReference type="Pfam" id="PF10385"/>
    </source>
</evidence>
<feature type="domain" description="RNA polymerase Rpb2" evidence="12">
    <location>
        <begin position="211"/>
        <end position="368"/>
    </location>
</feature>
<dbReference type="Pfam" id="PF04561">
    <property type="entry name" value="RNA_pol_Rpb2_2"/>
    <property type="match status" value="2"/>
</dbReference>
<dbReference type="SUPFAM" id="SSF64484">
    <property type="entry name" value="beta and beta-prime subunits of DNA dependent RNA-polymerase"/>
    <property type="match status" value="1"/>
</dbReference>
<dbReference type="Pfam" id="PF04563">
    <property type="entry name" value="RNA_pol_Rpb2_1"/>
    <property type="match status" value="1"/>
</dbReference>
<dbReference type="GO" id="GO:0003677">
    <property type="term" value="F:DNA binding"/>
    <property type="evidence" value="ECO:0007669"/>
    <property type="project" value="UniProtKB-UniRule"/>
</dbReference>
<protein>
    <recommendedName>
        <fullName evidence="6 8">DNA-directed RNA polymerase subunit beta</fullName>
        <shortName evidence="6">RNAP subunit beta</shortName>
        <ecNumber evidence="6 8">2.7.7.6</ecNumber>
    </recommendedName>
    <alternativeName>
        <fullName evidence="6">RNA polymerase subunit beta</fullName>
    </alternativeName>
    <alternativeName>
        <fullName evidence="6">Transcriptase subunit beta</fullName>
    </alternativeName>
</protein>
<dbReference type="CDD" id="cd00653">
    <property type="entry name" value="RNA_pol_B_RPB2"/>
    <property type="match status" value="1"/>
</dbReference>
<evidence type="ECO:0000259" key="14">
    <source>
        <dbReference type="Pfam" id="PF04565"/>
    </source>
</evidence>
<proteinExistence type="inferred from homology"/>
<dbReference type="PANTHER" id="PTHR20856">
    <property type="entry name" value="DNA-DIRECTED RNA POLYMERASE I SUBUNIT 2"/>
    <property type="match status" value="1"/>
</dbReference>
<dbReference type="InterPro" id="IPR019462">
    <property type="entry name" value="DNA-dir_RNA_pol_bsu_external_1"/>
</dbReference>
<dbReference type="InterPro" id="IPR007120">
    <property type="entry name" value="DNA-dir_RNAP_su2_dom"/>
</dbReference>
<evidence type="ECO:0000256" key="9">
    <source>
        <dbReference type="SAM" id="MobiDB-lite"/>
    </source>
</evidence>
<sequence>MSYKNKQVNALVTRRDYTKVSGDLPLPNLIELQTETFNWFLKEGIKEVFEEVFPILSADGDIVLNLMDWEFREPRLSVRQAKEESKIFEAPIYANLNLTIRQEATEILIEDKIVGDKKTFLKGWLQEKIESTGVDFKNSKDNLFFYEFKSKSGDKDSIQIEIVSEEDDKYIANIDIYKTGEVFFGEFPLMTDRGTFIINGSEKVVVSQLVRSPGSYFKKEMNRKNGEMIYYADIIPSRGTWLEFELDAKKLLDNKVSNIFYVKIDKSRKTTSTSLLTAFKMESQEIIELFDNDPIITSSYEQDGLSGDLQIDFENQVQEIYKKIRQGETATTEGASKHLYGLLFDKKRYDLTKAGRFKLKQKLAVKNRLIGRVLAEDIIDINGKVAFKKDTEITKSMYNDLEKVLDEGAMTQKLNFSDAIISGNEIQKVKVYKNNDTRDETTMIIGVTNKSSDEFINVPDIIATISYAINLMDDIGEVDDIDHLGNRRVRTVGELLQNQFRIGMVRIEKNVREKLATSNPFKMKPSSIINNKPLTAIIGEFFNLSQLSQFMDQTNPLAELTNKRRLTALGPGGLSRDRAALEVRDVHTSHYGRICPIETPEGPNIGLINNLSTYAKINPYGFIETPYRKVLNGKVLKDEHVYLTADKEKDFIVAQANIQTDKDGKILDESVIARYRGDDIMADPMDVDFVDVSPKQIVSIATSCIPFLENDDANRALMGANMQRQAVPLINPESPIVGTGVEYEAARDSGDAVVATEDGIVKYVDSKTITIEGKNGVKSYTLNDFSRSNNGTAITHLPIVKVGDKVKANEILADGPSMEKGELALGQNVVVAFTTWNGYNFEDAVIVSERIVIEDRFTSIHIDEYTLERRQTKQGPEEITRDIPNISESHKKHLDSDGIVAIGTEVKVGDILVGKVTPKSQTQLSPEDKLLHAIFGEKSRNVKDNSLRVPNGGEGIIKSIKRFSKAEGHDLPADILEIIKIYVVQKRKIQEGDKMAGRHGNKGVISKILPVEDMPHMEDGTPVDIMLNPQGIPSRMNIGQVLEIHLGMAAKKLNIKVATPVFEGVKEDDLKAIMDEAGMTNYGKVKLIDGRTGEAFDKPISVGVMYMLKLSHMVDDKLHTRNIGPYSLITQQPLGGKAQNGGQRFGEMEVWALEAYGAAYTLREILTIKSDDIKGRIKTYEAIVRSKPIPKPGIPESFNVLTKEIMGLGFDMHMIDEDGNKVPINAYEEDEIDFANIDINTSFDSSDVEVGYKETDEHDDVDYKEDEDYYGSEDGLE</sequence>
<evidence type="ECO:0000313" key="16">
    <source>
        <dbReference type="EMBL" id="QGS51493.1"/>
    </source>
</evidence>
<reference evidence="16 17" key="1">
    <citation type="submission" date="2019-11" db="EMBL/GenBank/DDBJ databases">
        <title>Complete genome sequence of Spiroplasma tabanidicola TAUS-1 (DSM 22603).</title>
        <authorList>
            <person name="Huang C.-T."/>
            <person name="Lin Y.-C."/>
            <person name="Kuo C.-H."/>
        </authorList>
    </citation>
    <scope>NUCLEOTIDE SEQUENCE [LARGE SCALE GENOMIC DNA]</scope>
    <source>
        <strain evidence="16 17">TAUS-1</strain>
    </source>
</reference>